<dbReference type="InterPro" id="IPR020846">
    <property type="entry name" value="MFS_dom"/>
</dbReference>
<feature type="domain" description="Major facilitator superfamily (MFS) profile" evidence="8">
    <location>
        <begin position="17"/>
        <end position="413"/>
    </location>
</feature>
<evidence type="ECO:0000313" key="10">
    <source>
        <dbReference type="Proteomes" id="UP001058271"/>
    </source>
</evidence>
<sequence>MVGYRHNDKKDGDDVAMFSALRFRDFRFVLLTLVLSQGGYWGCNIAFQSVLAEVDGTPATMGALFFCLLVPYTLFSIPAGVLADAVDRRRLQIGVLLAVSALAGVCAATTAARLVDVPVLLVLAFLAGTGISFLSPVTQALVANTVPAEALGTAVPLQAAGLNLARSIGPAVAGLILVAWGTLGTFVMYATLSLAAAAAALAIRTRRVPPATPVVREGLTAQVRAGIRHARERPPAALCLTIVGVNAFFGCAFTTQLAVRAASTSDRPDTVFPMLVALTGLGSLLGVLVVARLSERIATVWHAAVILGLLAVSTGLLGTATTVPVLAGAALLCGAFSIGAMVTLQTVVQRVVDDAQRGRVMSLYFLGWGGMPFGALLLGGLSTWFGSATAFLLYAAACLAMATTVLLRLRRRGDSDSLTAT</sequence>
<feature type="transmembrane region" description="Helical" evidence="7">
    <location>
        <begin position="363"/>
        <end position="385"/>
    </location>
</feature>
<dbReference type="PANTHER" id="PTHR23513:SF11">
    <property type="entry name" value="STAPHYLOFERRIN A TRANSPORTER"/>
    <property type="match status" value="1"/>
</dbReference>
<evidence type="ECO:0000256" key="5">
    <source>
        <dbReference type="ARBA" id="ARBA00022989"/>
    </source>
</evidence>
<evidence type="ECO:0000256" key="7">
    <source>
        <dbReference type="SAM" id="Phobius"/>
    </source>
</evidence>
<feature type="transmembrane region" description="Helical" evidence="7">
    <location>
        <begin position="298"/>
        <end position="317"/>
    </location>
</feature>
<dbReference type="Pfam" id="PF05977">
    <property type="entry name" value="MFS_3"/>
    <property type="match status" value="1"/>
</dbReference>
<feature type="transmembrane region" description="Helical" evidence="7">
    <location>
        <begin position="95"/>
        <end position="115"/>
    </location>
</feature>
<feature type="transmembrane region" description="Helical" evidence="7">
    <location>
        <begin position="59"/>
        <end position="83"/>
    </location>
</feature>
<dbReference type="SUPFAM" id="SSF103473">
    <property type="entry name" value="MFS general substrate transporter"/>
    <property type="match status" value="1"/>
</dbReference>
<keyword evidence="3" id="KW-1003">Cell membrane</keyword>
<gene>
    <name evidence="9" type="ORF">Drose_12905</name>
</gene>
<keyword evidence="4 7" id="KW-0812">Transmembrane</keyword>
<dbReference type="PROSITE" id="PS50850">
    <property type="entry name" value="MFS"/>
    <property type="match status" value="1"/>
</dbReference>
<proteinExistence type="predicted"/>
<evidence type="ECO:0000256" key="4">
    <source>
        <dbReference type="ARBA" id="ARBA00022692"/>
    </source>
</evidence>
<dbReference type="CDD" id="cd06173">
    <property type="entry name" value="MFS_MefA_like"/>
    <property type="match status" value="1"/>
</dbReference>
<dbReference type="EMBL" id="CP073721">
    <property type="protein sequence ID" value="UWZ39036.1"/>
    <property type="molecule type" value="Genomic_DNA"/>
</dbReference>
<feature type="transmembrane region" description="Helical" evidence="7">
    <location>
        <begin position="237"/>
        <end position="259"/>
    </location>
</feature>
<keyword evidence="6 7" id="KW-0472">Membrane</keyword>
<evidence type="ECO:0000256" key="1">
    <source>
        <dbReference type="ARBA" id="ARBA00004651"/>
    </source>
</evidence>
<reference evidence="9" key="1">
    <citation type="submission" date="2021-04" db="EMBL/GenBank/DDBJ databases">
        <title>Biosynthetic gene clusters of Dactylosporangioum roseum.</title>
        <authorList>
            <person name="Hartkoorn R.C."/>
            <person name="Beaudoing E."/>
            <person name="Hot D."/>
            <person name="Moureu S."/>
        </authorList>
    </citation>
    <scope>NUCLEOTIDE SEQUENCE</scope>
    <source>
        <strain evidence="9">NRRL B-16295</strain>
    </source>
</reference>
<dbReference type="PANTHER" id="PTHR23513">
    <property type="entry name" value="INTEGRAL MEMBRANE EFFLUX PROTEIN-RELATED"/>
    <property type="match status" value="1"/>
</dbReference>
<organism evidence="9 10">
    <name type="scientific">Dactylosporangium roseum</name>
    <dbReference type="NCBI Taxonomy" id="47989"/>
    <lineage>
        <taxon>Bacteria</taxon>
        <taxon>Bacillati</taxon>
        <taxon>Actinomycetota</taxon>
        <taxon>Actinomycetes</taxon>
        <taxon>Micromonosporales</taxon>
        <taxon>Micromonosporaceae</taxon>
        <taxon>Dactylosporangium</taxon>
    </lineage>
</organism>
<evidence type="ECO:0000259" key="8">
    <source>
        <dbReference type="PROSITE" id="PS50850"/>
    </source>
</evidence>
<feature type="transmembrane region" description="Helical" evidence="7">
    <location>
        <begin position="391"/>
        <end position="409"/>
    </location>
</feature>
<dbReference type="InterPro" id="IPR036259">
    <property type="entry name" value="MFS_trans_sf"/>
</dbReference>
<evidence type="ECO:0000256" key="3">
    <source>
        <dbReference type="ARBA" id="ARBA00022475"/>
    </source>
</evidence>
<evidence type="ECO:0000256" key="6">
    <source>
        <dbReference type="ARBA" id="ARBA00023136"/>
    </source>
</evidence>
<feature type="transmembrane region" description="Helical" evidence="7">
    <location>
        <begin position="323"/>
        <end position="342"/>
    </location>
</feature>
<comment type="subcellular location">
    <subcellularLocation>
        <location evidence="1">Cell membrane</location>
        <topology evidence="1">Multi-pass membrane protein</topology>
    </subcellularLocation>
</comment>
<accession>A0ABY5ZAA7</accession>
<dbReference type="InterPro" id="IPR010290">
    <property type="entry name" value="TM_effector"/>
</dbReference>
<feature type="transmembrane region" description="Helical" evidence="7">
    <location>
        <begin position="28"/>
        <end position="47"/>
    </location>
</feature>
<name>A0ABY5ZAA7_9ACTN</name>
<dbReference type="RefSeq" id="WP_260728437.1">
    <property type="nucleotide sequence ID" value="NZ_BAAABS010000041.1"/>
</dbReference>
<feature type="transmembrane region" description="Helical" evidence="7">
    <location>
        <begin position="271"/>
        <end position="291"/>
    </location>
</feature>
<feature type="transmembrane region" description="Helical" evidence="7">
    <location>
        <begin position="186"/>
        <end position="203"/>
    </location>
</feature>
<evidence type="ECO:0000256" key="2">
    <source>
        <dbReference type="ARBA" id="ARBA00022448"/>
    </source>
</evidence>
<dbReference type="Proteomes" id="UP001058271">
    <property type="component" value="Chromosome"/>
</dbReference>
<evidence type="ECO:0000313" key="9">
    <source>
        <dbReference type="EMBL" id="UWZ39036.1"/>
    </source>
</evidence>
<keyword evidence="5 7" id="KW-1133">Transmembrane helix</keyword>
<protein>
    <submittedName>
        <fullName evidence="9">MFS transporter</fullName>
    </submittedName>
</protein>
<keyword evidence="2" id="KW-0813">Transport</keyword>
<keyword evidence="10" id="KW-1185">Reference proteome</keyword>
<dbReference type="Gene3D" id="1.20.1250.20">
    <property type="entry name" value="MFS general substrate transporter like domains"/>
    <property type="match status" value="1"/>
</dbReference>